<keyword evidence="3" id="KW-1185">Reference proteome</keyword>
<gene>
    <name evidence="2" type="ORF">K435DRAFT_567789</name>
</gene>
<sequence>GRNLIVSIDGTSNHFGVNNTNVIELHSHVETKDQRQLKCYISGIGTALPPSPWAIQHWMVRLGNWIDLAIAWYERRLCSLYFDHRWLMDHYLPGDKIFLFGFSRGAYQIRTLAGMIDTLGLLEAGNKSMILTAYDLYYRSANSFTSGATSSHDDDVQAQVNRFKNTFSYPDVRVHFIGAWDTVSSVGLFRPKPLPLTNRADHVCFFRHALALDERRVKFIPEY</sequence>
<dbReference type="SUPFAM" id="SSF53474">
    <property type="entry name" value="alpha/beta-Hydrolases"/>
    <property type="match status" value="1"/>
</dbReference>
<dbReference type="PANTHER" id="PTHR33840:SF2">
    <property type="entry name" value="TLE1 PHOSPHOLIPASE DOMAIN-CONTAINING PROTEIN"/>
    <property type="match status" value="1"/>
</dbReference>
<evidence type="ECO:0000313" key="2">
    <source>
        <dbReference type="EMBL" id="THU92019.1"/>
    </source>
</evidence>
<reference evidence="2 3" key="1">
    <citation type="journal article" date="2019" name="Nat. Ecol. Evol.">
        <title>Megaphylogeny resolves global patterns of mushroom evolution.</title>
        <authorList>
            <person name="Varga T."/>
            <person name="Krizsan K."/>
            <person name="Foldi C."/>
            <person name="Dima B."/>
            <person name="Sanchez-Garcia M."/>
            <person name="Sanchez-Ramirez S."/>
            <person name="Szollosi G.J."/>
            <person name="Szarkandi J.G."/>
            <person name="Papp V."/>
            <person name="Albert L."/>
            <person name="Andreopoulos W."/>
            <person name="Angelini C."/>
            <person name="Antonin V."/>
            <person name="Barry K.W."/>
            <person name="Bougher N.L."/>
            <person name="Buchanan P."/>
            <person name="Buyck B."/>
            <person name="Bense V."/>
            <person name="Catcheside P."/>
            <person name="Chovatia M."/>
            <person name="Cooper J."/>
            <person name="Damon W."/>
            <person name="Desjardin D."/>
            <person name="Finy P."/>
            <person name="Geml J."/>
            <person name="Haridas S."/>
            <person name="Hughes K."/>
            <person name="Justo A."/>
            <person name="Karasinski D."/>
            <person name="Kautmanova I."/>
            <person name="Kiss B."/>
            <person name="Kocsube S."/>
            <person name="Kotiranta H."/>
            <person name="LaButti K.M."/>
            <person name="Lechner B.E."/>
            <person name="Liimatainen K."/>
            <person name="Lipzen A."/>
            <person name="Lukacs Z."/>
            <person name="Mihaltcheva S."/>
            <person name="Morgado L.N."/>
            <person name="Niskanen T."/>
            <person name="Noordeloos M.E."/>
            <person name="Ohm R.A."/>
            <person name="Ortiz-Santana B."/>
            <person name="Ovrebo C."/>
            <person name="Racz N."/>
            <person name="Riley R."/>
            <person name="Savchenko A."/>
            <person name="Shiryaev A."/>
            <person name="Soop K."/>
            <person name="Spirin V."/>
            <person name="Szebenyi C."/>
            <person name="Tomsovsky M."/>
            <person name="Tulloss R.E."/>
            <person name="Uehling J."/>
            <person name="Grigoriev I.V."/>
            <person name="Vagvolgyi C."/>
            <person name="Papp T."/>
            <person name="Martin F.M."/>
            <person name="Miettinen O."/>
            <person name="Hibbett D.S."/>
            <person name="Nagy L.G."/>
        </authorList>
    </citation>
    <scope>NUCLEOTIDE SEQUENCE [LARGE SCALE GENOMIC DNA]</scope>
    <source>
        <strain evidence="2 3">CBS 962.96</strain>
    </source>
</reference>
<evidence type="ECO:0000313" key="3">
    <source>
        <dbReference type="Proteomes" id="UP000297245"/>
    </source>
</evidence>
<dbReference type="InterPro" id="IPR018712">
    <property type="entry name" value="Tle1-like_cat"/>
</dbReference>
<dbReference type="Pfam" id="PF09994">
    <property type="entry name" value="T6SS_Tle1-like_cat"/>
    <property type="match status" value="1"/>
</dbReference>
<dbReference type="AlphaFoldDB" id="A0A4S8LRB3"/>
<feature type="non-terminal residue" evidence="2">
    <location>
        <position position="1"/>
    </location>
</feature>
<feature type="domain" description="T6SS Phospholipase effector Tle1-like catalytic" evidence="1">
    <location>
        <begin position="2"/>
        <end position="222"/>
    </location>
</feature>
<dbReference type="EMBL" id="ML179291">
    <property type="protein sequence ID" value="THU92019.1"/>
    <property type="molecule type" value="Genomic_DNA"/>
</dbReference>
<proteinExistence type="predicted"/>
<dbReference type="PANTHER" id="PTHR33840">
    <property type="match status" value="1"/>
</dbReference>
<organism evidence="2 3">
    <name type="scientific">Dendrothele bispora (strain CBS 962.96)</name>
    <dbReference type="NCBI Taxonomy" id="1314807"/>
    <lineage>
        <taxon>Eukaryota</taxon>
        <taxon>Fungi</taxon>
        <taxon>Dikarya</taxon>
        <taxon>Basidiomycota</taxon>
        <taxon>Agaricomycotina</taxon>
        <taxon>Agaricomycetes</taxon>
        <taxon>Agaricomycetidae</taxon>
        <taxon>Agaricales</taxon>
        <taxon>Agaricales incertae sedis</taxon>
        <taxon>Dendrothele</taxon>
    </lineage>
</organism>
<dbReference type="InterPro" id="IPR029058">
    <property type="entry name" value="AB_hydrolase_fold"/>
</dbReference>
<dbReference type="Proteomes" id="UP000297245">
    <property type="component" value="Unassembled WGS sequence"/>
</dbReference>
<name>A0A4S8LRB3_DENBC</name>
<feature type="non-terminal residue" evidence="2">
    <location>
        <position position="223"/>
    </location>
</feature>
<dbReference type="OrthoDB" id="538223at2759"/>
<accession>A0A4S8LRB3</accession>
<evidence type="ECO:0000259" key="1">
    <source>
        <dbReference type="Pfam" id="PF09994"/>
    </source>
</evidence>
<protein>
    <recommendedName>
        <fullName evidence="1">T6SS Phospholipase effector Tle1-like catalytic domain-containing protein</fullName>
    </recommendedName>
</protein>